<dbReference type="RefSeq" id="WP_273688992.1">
    <property type="nucleotide sequence ID" value="NZ_CP117411.1"/>
</dbReference>
<comment type="similarity">
    <text evidence="7">Belongs to the binding-protein-dependent transport system permease family.</text>
</comment>
<evidence type="ECO:0000256" key="3">
    <source>
        <dbReference type="ARBA" id="ARBA00022475"/>
    </source>
</evidence>
<dbReference type="Pfam" id="PF00528">
    <property type="entry name" value="BPD_transp_1"/>
    <property type="match status" value="1"/>
</dbReference>
<evidence type="ECO:0000256" key="5">
    <source>
        <dbReference type="ARBA" id="ARBA00022989"/>
    </source>
</evidence>
<dbReference type="PROSITE" id="PS50928">
    <property type="entry name" value="ABC_TM1"/>
    <property type="match status" value="1"/>
</dbReference>
<feature type="transmembrane region" description="Helical" evidence="7">
    <location>
        <begin position="189"/>
        <end position="208"/>
    </location>
</feature>
<dbReference type="Gene3D" id="1.10.3720.10">
    <property type="entry name" value="MetI-like"/>
    <property type="match status" value="1"/>
</dbReference>
<dbReference type="CDD" id="cd06261">
    <property type="entry name" value="TM_PBP2"/>
    <property type="match status" value="1"/>
</dbReference>
<keyword evidence="10" id="KW-1185">Reference proteome</keyword>
<evidence type="ECO:0000259" key="8">
    <source>
        <dbReference type="PROSITE" id="PS50928"/>
    </source>
</evidence>
<organism evidence="9 10">
    <name type="scientific">Sphingomonas naphthae</name>
    <dbReference type="NCBI Taxonomy" id="1813468"/>
    <lineage>
        <taxon>Bacteria</taxon>
        <taxon>Pseudomonadati</taxon>
        <taxon>Pseudomonadota</taxon>
        <taxon>Alphaproteobacteria</taxon>
        <taxon>Sphingomonadales</taxon>
        <taxon>Sphingomonadaceae</taxon>
        <taxon>Sphingomonas</taxon>
    </lineage>
</organism>
<keyword evidence="4 7" id="KW-0812">Transmembrane</keyword>
<dbReference type="PANTHER" id="PTHR30151:SF38">
    <property type="entry name" value="ALIPHATIC SULFONATES TRANSPORT PERMEASE PROTEIN SSUC-RELATED"/>
    <property type="match status" value="1"/>
</dbReference>
<feature type="transmembrane region" description="Helical" evidence="7">
    <location>
        <begin position="245"/>
        <end position="266"/>
    </location>
</feature>
<feature type="transmembrane region" description="Helical" evidence="7">
    <location>
        <begin position="123"/>
        <end position="143"/>
    </location>
</feature>
<reference evidence="9 10" key="1">
    <citation type="submission" date="2023-02" db="EMBL/GenBank/DDBJ databases">
        <title>Genome sequence of Sphingomonas naphthae.</title>
        <authorList>
            <person name="Kim S."/>
            <person name="Heo J."/>
            <person name="Kwon S.-W."/>
        </authorList>
    </citation>
    <scope>NUCLEOTIDE SEQUENCE [LARGE SCALE GENOMIC DNA]</scope>
    <source>
        <strain evidence="9 10">KACC 18716</strain>
    </source>
</reference>
<keyword evidence="5 7" id="KW-1133">Transmembrane helix</keyword>
<dbReference type="Proteomes" id="UP001220395">
    <property type="component" value="Chromosome"/>
</dbReference>
<dbReference type="InterPro" id="IPR000515">
    <property type="entry name" value="MetI-like"/>
</dbReference>
<feature type="transmembrane region" description="Helical" evidence="7">
    <location>
        <begin position="36"/>
        <end position="54"/>
    </location>
</feature>
<dbReference type="EMBL" id="CP117411">
    <property type="protein sequence ID" value="WCT74166.1"/>
    <property type="molecule type" value="Genomic_DNA"/>
</dbReference>
<sequence>MATHALQAAPPAVPFEEPAAPRAVDRLRGAVDRSRLLSPVLLLLVWEAASRIGWIPGDVVPAPSAILEAALELVLSGKLASHLAISLQRSAIGLAIGLSAGVIVALIAGLSRRGEMAADPLMQILRMLPFLGVIPLFILWFGIGETTKVLLIALAVKTPIYLNLYGGIRGVDRKLIEAARSLGLNRSELIWHVILPGALPSFFVGLRYALGVSLLALIAVEQINATSGIGYLINEARDFMRTDVIMVGLLVYSLLGLLTDAFVRLLERHTLAWRPSIFTDPA</sequence>
<protein>
    <submittedName>
        <fullName evidence="9">ABC transporter permease</fullName>
    </submittedName>
</protein>
<evidence type="ECO:0000256" key="4">
    <source>
        <dbReference type="ARBA" id="ARBA00022692"/>
    </source>
</evidence>
<evidence type="ECO:0000313" key="10">
    <source>
        <dbReference type="Proteomes" id="UP001220395"/>
    </source>
</evidence>
<name>A0ABY7TME8_9SPHN</name>
<evidence type="ECO:0000313" key="9">
    <source>
        <dbReference type="EMBL" id="WCT74166.1"/>
    </source>
</evidence>
<feature type="domain" description="ABC transmembrane type-1" evidence="8">
    <location>
        <begin position="79"/>
        <end position="263"/>
    </location>
</feature>
<keyword evidence="6 7" id="KW-0472">Membrane</keyword>
<evidence type="ECO:0000256" key="2">
    <source>
        <dbReference type="ARBA" id="ARBA00022448"/>
    </source>
</evidence>
<accession>A0ABY7TME8</accession>
<evidence type="ECO:0000256" key="1">
    <source>
        <dbReference type="ARBA" id="ARBA00004651"/>
    </source>
</evidence>
<keyword evidence="3" id="KW-1003">Cell membrane</keyword>
<dbReference type="SUPFAM" id="SSF161098">
    <property type="entry name" value="MetI-like"/>
    <property type="match status" value="1"/>
</dbReference>
<dbReference type="InterPro" id="IPR035906">
    <property type="entry name" value="MetI-like_sf"/>
</dbReference>
<keyword evidence="2 7" id="KW-0813">Transport</keyword>
<feature type="transmembrane region" description="Helical" evidence="7">
    <location>
        <begin position="149"/>
        <end position="168"/>
    </location>
</feature>
<evidence type="ECO:0000256" key="6">
    <source>
        <dbReference type="ARBA" id="ARBA00023136"/>
    </source>
</evidence>
<comment type="subcellular location">
    <subcellularLocation>
        <location evidence="1 7">Cell membrane</location>
        <topology evidence="1 7">Multi-pass membrane protein</topology>
    </subcellularLocation>
</comment>
<evidence type="ECO:0000256" key="7">
    <source>
        <dbReference type="RuleBase" id="RU363032"/>
    </source>
</evidence>
<dbReference type="PANTHER" id="PTHR30151">
    <property type="entry name" value="ALKANE SULFONATE ABC TRANSPORTER-RELATED, MEMBRANE SUBUNIT"/>
    <property type="match status" value="1"/>
</dbReference>
<proteinExistence type="inferred from homology"/>
<feature type="transmembrane region" description="Helical" evidence="7">
    <location>
        <begin position="91"/>
        <end position="111"/>
    </location>
</feature>
<gene>
    <name evidence="9" type="ORF">PQ455_02730</name>
</gene>